<reference evidence="4 5" key="1">
    <citation type="submission" date="2016-10" db="EMBL/GenBank/DDBJ databases">
        <authorList>
            <person name="de Groot N.N."/>
        </authorList>
    </citation>
    <scope>NUCLEOTIDE SEQUENCE [LARGE SCALE GENOMIC DNA]</scope>
    <source>
        <strain evidence="4 5">LMG 23650</strain>
    </source>
</reference>
<gene>
    <name evidence="4" type="ORF">SAMN05192543_102228</name>
</gene>
<evidence type="ECO:0000256" key="1">
    <source>
        <dbReference type="PIRNR" id="PIRNR029681"/>
    </source>
</evidence>
<accession>A0A1I3G1I9</accession>
<proteinExistence type="inferred from homology"/>
<evidence type="ECO:0000313" key="5">
    <source>
        <dbReference type="Proteomes" id="UP000199548"/>
    </source>
</evidence>
<feature type="chain" id="PRO_5011773320" description="Lipid A deacylase" evidence="3">
    <location>
        <begin position="31"/>
        <end position="191"/>
    </location>
</feature>
<comment type="subunit">
    <text evidence="1">Homodimer.</text>
</comment>
<dbReference type="GO" id="GO:0050528">
    <property type="term" value="F:acyloxyacyl hydrolase activity"/>
    <property type="evidence" value="ECO:0007669"/>
    <property type="project" value="UniProtKB-EC"/>
</dbReference>
<keyword evidence="1" id="KW-0378">Hydrolase</keyword>
<keyword evidence="5" id="KW-1185">Reference proteome</keyword>
<comment type="similarity">
    <text evidence="1">Belongs to the PagL family.</text>
</comment>
<dbReference type="RefSeq" id="WP_091009589.1">
    <property type="nucleotide sequence ID" value="NZ_CP041745.1"/>
</dbReference>
<dbReference type="STRING" id="420953.SAMN05192543_102228"/>
<keyword evidence="3" id="KW-0732">Signal</keyword>
<dbReference type="AlphaFoldDB" id="A0A1I3G1I9"/>
<comment type="function">
    <text evidence="1">Has lipid A 3-O-deacylase activity. Hydrolyzes the ester bond at the 3 position of lipid A, a bioactive component of lipopolysaccharide (LPS), thereby releasing the primary fatty acyl moiety.</text>
</comment>
<dbReference type="InterPro" id="IPR011250">
    <property type="entry name" value="OMP/PagP_B-barrel"/>
</dbReference>
<dbReference type="InterPro" id="IPR018550">
    <property type="entry name" value="Lipid-A_deacylase-rel"/>
</dbReference>
<keyword evidence="1" id="KW-0472">Membrane</keyword>
<evidence type="ECO:0000256" key="3">
    <source>
        <dbReference type="SAM" id="SignalP"/>
    </source>
</evidence>
<comment type="subcellular location">
    <subcellularLocation>
        <location evidence="1">Cell outer membrane</location>
        <topology evidence="1">Multi-pass membrane protein</topology>
    </subcellularLocation>
</comment>
<organism evidence="4 5">
    <name type="scientific">Paraburkholderia megapolitana</name>
    <dbReference type="NCBI Taxonomy" id="420953"/>
    <lineage>
        <taxon>Bacteria</taxon>
        <taxon>Pseudomonadati</taxon>
        <taxon>Pseudomonadota</taxon>
        <taxon>Betaproteobacteria</taxon>
        <taxon>Burkholderiales</taxon>
        <taxon>Burkholderiaceae</taxon>
        <taxon>Paraburkholderia</taxon>
    </lineage>
</organism>
<dbReference type="EMBL" id="FOQU01000002">
    <property type="protein sequence ID" value="SFI17021.1"/>
    <property type="molecule type" value="Genomic_DNA"/>
</dbReference>
<name>A0A1I3G1I9_9BURK</name>
<feature type="signal peptide" evidence="3">
    <location>
        <begin position="1"/>
        <end position="30"/>
    </location>
</feature>
<dbReference type="PIRSF" id="PIRSF029681">
    <property type="entry name" value="PagL"/>
    <property type="match status" value="1"/>
</dbReference>
<evidence type="ECO:0000313" key="4">
    <source>
        <dbReference type="EMBL" id="SFI17021.1"/>
    </source>
</evidence>
<dbReference type="Proteomes" id="UP000199548">
    <property type="component" value="Unassembled WGS sequence"/>
</dbReference>
<dbReference type="SUPFAM" id="SSF56925">
    <property type="entry name" value="OMPA-like"/>
    <property type="match status" value="1"/>
</dbReference>
<sequence length="191" mass="20894">MKKKNDAAHALALKITLLGGLLAASGAACADQSGNQFGIQIAGGTADHHVHKLDLGGVWDPGLTWWYIGDWHFTVVAEAHAAWWHTDEGNVHENIGEFGFTPVFRFIKGSGTIRPFFEAGSGIRLLTSPTISRRYNLGSAFQFADMVGVGAQFGNHQQYQAGYRFQHVSNGGIKEPNPGINFSQLYLQYNF</sequence>
<dbReference type="OrthoDB" id="5297282at2"/>
<dbReference type="GO" id="GO:0009279">
    <property type="term" value="C:cell outer membrane"/>
    <property type="evidence" value="ECO:0007669"/>
    <property type="project" value="UniProtKB-SubCell"/>
</dbReference>
<feature type="site" description="Critical for activity" evidence="2">
    <location>
        <position position="170"/>
    </location>
</feature>
<comment type="catalytic activity">
    <reaction evidence="1">
        <text>a 3-(acyloxy)acyl derivative of bacterial toxin + H2O = a 3-hydroxyacyl derivative of bacterial toxin + a fatty acid + H(+)</text>
        <dbReference type="Rhea" id="RHEA:12032"/>
        <dbReference type="ChEBI" id="CHEBI:15377"/>
        <dbReference type="ChEBI" id="CHEBI:15378"/>
        <dbReference type="ChEBI" id="CHEBI:28868"/>
        <dbReference type="ChEBI" id="CHEBI:136853"/>
        <dbReference type="ChEBI" id="CHEBI:140675"/>
        <dbReference type="EC" id="3.1.1.77"/>
    </reaction>
</comment>
<dbReference type="PROSITE" id="PS51257">
    <property type="entry name" value="PROKAR_LIPOPROTEIN"/>
    <property type="match status" value="1"/>
</dbReference>
<evidence type="ECO:0000256" key="2">
    <source>
        <dbReference type="PIRSR" id="PIRSR029681-2"/>
    </source>
</evidence>
<dbReference type="Pfam" id="PF09411">
    <property type="entry name" value="PagL"/>
    <property type="match status" value="1"/>
</dbReference>
<dbReference type="Gene3D" id="2.40.160.20">
    <property type="match status" value="1"/>
</dbReference>
<keyword evidence="1" id="KW-0998">Cell outer membrane</keyword>
<dbReference type="EC" id="3.1.1.77" evidence="1"/>
<protein>
    <recommendedName>
        <fullName evidence="1">Lipid A deacylase</fullName>
        <ecNumber evidence="1">3.1.1.77</ecNumber>
    </recommendedName>
    <alternativeName>
        <fullName evidence="1">LPS 3-O-deacylase</fullName>
    </alternativeName>
    <alternativeName>
        <fullName evidence="1">Outer membrane enzyme</fullName>
    </alternativeName>
</protein>